<feature type="compositionally biased region" description="Basic and acidic residues" evidence="1">
    <location>
        <begin position="86"/>
        <end position="95"/>
    </location>
</feature>
<dbReference type="SUPFAM" id="SSF81660">
    <property type="entry name" value="Metal cation-transporting ATPase, ATP-binding domain N"/>
    <property type="match status" value="1"/>
</dbReference>
<evidence type="ECO:0000313" key="3">
    <source>
        <dbReference type="Proteomes" id="UP000008783"/>
    </source>
</evidence>
<evidence type="ECO:0000313" key="2">
    <source>
        <dbReference type="EMBL" id="EFP79816.2"/>
    </source>
</evidence>
<dbReference type="GeneID" id="10533349"/>
<reference key="1">
    <citation type="submission" date="2007-01" db="EMBL/GenBank/DDBJ databases">
        <title>The Genome Sequence of Puccinia graminis f. sp. tritici Strain CRL 75-36-700-3.</title>
        <authorList>
            <consortium name="The Broad Institute Genome Sequencing Platform"/>
            <person name="Birren B."/>
            <person name="Lander E."/>
            <person name="Galagan J."/>
            <person name="Nusbaum C."/>
            <person name="Devon K."/>
            <person name="Cuomo C."/>
            <person name="Jaffe D."/>
            <person name="Butler J."/>
            <person name="Alvarez P."/>
            <person name="Gnerre S."/>
            <person name="Grabherr M."/>
            <person name="Mauceli E."/>
            <person name="Brockman W."/>
            <person name="Young S."/>
            <person name="LaButti K."/>
            <person name="Sykes S."/>
            <person name="DeCaprio D."/>
            <person name="Crawford M."/>
            <person name="Koehrsen M."/>
            <person name="Engels R."/>
            <person name="Montgomery P."/>
            <person name="Pearson M."/>
            <person name="Howarth C."/>
            <person name="Larson L."/>
            <person name="White J."/>
            <person name="Zeng Q."/>
            <person name="Kodira C."/>
            <person name="Yandava C."/>
            <person name="Alvarado L."/>
            <person name="O'Leary S."/>
            <person name="Szabo L."/>
            <person name="Dean R."/>
            <person name="Schein J."/>
        </authorList>
    </citation>
    <scope>NUCLEOTIDE SEQUENCE</scope>
    <source>
        <strain>CRL 75-36-700-3</strain>
    </source>
</reference>
<dbReference type="KEGG" id="pgr:PGTG_05041"/>
<evidence type="ECO:0000256" key="1">
    <source>
        <dbReference type="SAM" id="MobiDB-lite"/>
    </source>
</evidence>
<dbReference type="AlphaFoldDB" id="E3K779"/>
<dbReference type="GO" id="GO:0000166">
    <property type="term" value="F:nucleotide binding"/>
    <property type="evidence" value="ECO:0007669"/>
    <property type="project" value="InterPro"/>
</dbReference>
<keyword evidence="3" id="KW-1185">Reference proteome</keyword>
<feature type="region of interest" description="Disordered" evidence="1">
    <location>
        <begin position="40"/>
        <end position="95"/>
    </location>
</feature>
<dbReference type="InterPro" id="IPR023299">
    <property type="entry name" value="ATPase_P-typ_cyto_dom_N"/>
</dbReference>
<accession>E3K779</accession>
<dbReference type="RefSeq" id="XP_003324235.2">
    <property type="nucleotide sequence ID" value="XM_003324187.2"/>
</dbReference>
<gene>
    <name evidence="2" type="ORF">PGTG_05041</name>
</gene>
<dbReference type="InParanoid" id="E3K779"/>
<dbReference type="HOGENOM" id="CLU_1008790_0_0_1"/>
<name>E3K779_PUCGT</name>
<sequence>MPPGGIPPGELVHRPARLFSSTHGPATRLSDLISSCHISYQQRGTTTSSNRPRPDGSLKLLPGGRDSSRRAGVHTSLSGGVPPGEPDFKPARQEESLPASWYKDQLVRRDSFRRAGARRGFDRRSLSASLTIPTLPRLIAQLKLLTTINLRLDFLVDQARIQQNLTPGLIQLFNESIAINSTAFEAKTGGGQLEFIGSKTETALSQRKAMGVVVRLPESGRYRLFLKGASEVLTKLTSHYVCVRGPSSEGQPINPELEDVSPTSCASEYPQVDADA</sequence>
<dbReference type="OrthoDB" id="3352408at2759"/>
<dbReference type="Proteomes" id="UP000008783">
    <property type="component" value="Unassembled WGS sequence"/>
</dbReference>
<dbReference type="VEuPathDB" id="FungiDB:PGTG_05041"/>
<proteinExistence type="predicted"/>
<dbReference type="Gene3D" id="3.40.1110.10">
    <property type="entry name" value="Calcium-transporting ATPase, cytoplasmic domain N"/>
    <property type="match status" value="1"/>
</dbReference>
<dbReference type="EMBL" id="DS178274">
    <property type="protein sequence ID" value="EFP79816.2"/>
    <property type="molecule type" value="Genomic_DNA"/>
</dbReference>
<organism evidence="2 3">
    <name type="scientific">Puccinia graminis f. sp. tritici (strain CRL 75-36-700-3 / race SCCL)</name>
    <name type="common">Black stem rust fungus</name>
    <dbReference type="NCBI Taxonomy" id="418459"/>
    <lineage>
        <taxon>Eukaryota</taxon>
        <taxon>Fungi</taxon>
        <taxon>Dikarya</taxon>
        <taxon>Basidiomycota</taxon>
        <taxon>Pucciniomycotina</taxon>
        <taxon>Pucciniomycetes</taxon>
        <taxon>Pucciniales</taxon>
        <taxon>Pucciniaceae</taxon>
        <taxon>Puccinia</taxon>
    </lineage>
</organism>
<feature type="compositionally biased region" description="Polar residues" evidence="1">
    <location>
        <begin position="40"/>
        <end position="51"/>
    </location>
</feature>
<reference evidence="3" key="2">
    <citation type="journal article" date="2011" name="Proc. Natl. Acad. Sci. U.S.A.">
        <title>Obligate biotrophy features unraveled by the genomic analysis of rust fungi.</title>
        <authorList>
            <person name="Duplessis S."/>
            <person name="Cuomo C.A."/>
            <person name="Lin Y.-C."/>
            <person name="Aerts A."/>
            <person name="Tisserant E."/>
            <person name="Veneault-Fourrey C."/>
            <person name="Joly D.L."/>
            <person name="Hacquard S."/>
            <person name="Amselem J."/>
            <person name="Cantarel B.L."/>
            <person name="Chiu R."/>
            <person name="Coutinho P.M."/>
            <person name="Feau N."/>
            <person name="Field M."/>
            <person name="Frey P."/>
            <person name="Gelhaye E."/>
            <person name="Goldberg J."/>
            <person name="Grabherr M.G."/>
            <person name="Kodira C.D."/>
            <person name="Kohler A."/>
            <person name="Kuees U."/>
            <person name="Lindquist E.A."/>
            <person name="Lucas S.M."/>
            <person name="Mago R."/>
            <person name="Mauceli E."/>
            <person name="Morin E."/>
            <person name="Murat C."/>
            <person name="Pangilinan J.L."/>
            <person name="Park R."/>
            <person name="Pearson M."/>
            <person name="Quesneville H."/>
            <person name="Rouhier N."/>
            <person name="Sakthikumar S."/>
            <person name="Salamov A.A."/>
            <person name="Schmutz J."/>
            <person name="Selles B."/>
            <person name="Shapiro H."/>
            <person name="Tanguay P."/>
            <person name="Tuskan G.A."/>
            <person name="Henrissat B."/>
            <person name="Van de Peer Y."/>
            <person name="Rouze P."/>
            <person name="Ellis J.G."/>
            <person name="Dodds P.N."/>
            <person name="Schein J.E."/>
            <person name="Zhong S."/>
            <person name="Hamelin R.C."/>
            <person name="Grigoriev I.V."/>
            <person name="Szabo L.J."/>
            <person name="Martin F."/>
        </authorList>
    </citation>
    <scope>NUCLEOTIDE SEQUENCE [LARGE SCALE GENOMIC DNA]</scope>
    <source>
        <strain evidence="3">CRL 75-36-700-3 / race SCCL</strain>
    </source>
</reference>
<dbReference type="STRING" id="418459.E3K779"/>
<protein>
    <submittedName>
        <fullName evidence="2">Uncharacterized protein</fullName>
    </submittedName>
</protein>
<feature type="region of interest" description="Disordered" evidence="1">
    <location>
        <begin position="247"/>
        <end position="276"/>
    </location>
</feature>